<organism evidence="1">
    <name type="scientific">bioreactor metagenome</name>
    <dbReference type="NCBI Taxonomy" id="1076179"/>
    <lineage>
        <taxon>unclassified sequences</taxon>
        <taxon>metagenomes</taxon>
        <taxon>ecological metagenomes</taxon>
    </lineage>
</organism>
<name>A0A644X7U2_9ZZZZ</name>
<evidence type="ECO:0000313" key="1">
    <source>
        <dbReference type="EMBL" id="MPM12139.1"/>
    </source>
</evidence>
<comment type="caution">
    <text evidence="1">The sequence shown here is derived from an EMBL/GenBank/DDBJ whole genome shotgun (WGS) entry which is preliminary data.</text>
</comment>
<sequence>MKHQLDIVHGNDAFHYIGFSGSCLHKAVMPDVVLQHAGRGYHLKFHGIILVQR</sequence>
<gene>
    <name evidence="1" type="ORF">SDC9_58491</name>
</gene>
<proteinExistence type="predicted"/>
<dbReference type="AlphaFoldDB" id="A0A644X7U2"/>
<dbReference type="EMBL" id="VSSQ01001926">
    <property type="protein sequence ID" value="MPM12139.1"/>
    <property type="molecule type" value="Genomic_DNA"/>
</dbReference>
<protein>
    <submittedName>
        <fullName evidence="1">Uncharacterized protein</fullName>
    </submittedName>
</protein>
<dbReference type="PROSITE" id="PS51257">
    <property type="entry name" value="PROKAR_LIPOPROTEIN"/>
    <property type="match status" value="1"/>
</dbReference>
<reference evidence="1" key="1">
    <citation type="submission" date="2019-08" db="EMBL/GenBank/DDBJ databases">
        <authorList>
            <person name="Kucharzyk K."/>
            <person name="Murdoch R.W."/>
            <person name="Higgins S."/>
            <person name="Loffler F."/>
        </authorList>
    </citation>
    <scope>NUCLEOTIDE SEQUENCE</scope>
</reference>
<accession>A0A644X7U2</accession>